<reference evidence="1 2" key="1">
    <citation type="submission" date="2020-08" db="EMBL/GenBank/DDBJ databases">
        <title>Genomic Encyclopedia of Type Strains, Phase IV (KMG-IV): sequencing the most valuable type-strain genomes for metagenomic binning, comparative biology and taxonomic classification.</title>
        <authorList>
            <person name="Goeker M."/>
        </authorList>
    </citation>
    <scope>NUCLEOTIDE SEQUENCE [LARGE SCALE GENOMIC DNA]</scope>
    <source>
        <strain evidence="1 2">DSM 103733</strain>
    </source>
</reference>
<accession>A0A841JYZ7</accession>
<keyword evidence="2" id="KW-1185">Reference proteome</keyword>
<gene>
    <name evidence="1" type="ORF">HNQ77_001607</name>
</gene>
<proteinExistence type="predicted"/>
<dbReference type="RefSeq" id="WP_156185848.1">
    <property type="nucleotide sequence ID" value="NZ_JACHEK010000003.1"/>
</dbReference>
<organism evidence="1 2">
    <name type="scientific">Silvibacterium bohemicum</name>
    <dbReference type="NCBI Taxonomy" id="1577686"/>
    <lineage>
        <taxon>Bacteria</taxon>
        <taxon>Pseudomonadati</taxon>
        <taxon>Acidobacteriota</taxon>
        <taxon>Terriglobia</taxon>
        <taxon>Terriglobales</taxon>
        <taxon>Acidobacteriaceae</taxon>
        <taxon>Silvibacterium</taxon>
    </lineage>
</organism>
<dbReference type="AlphaFoldDB" id="A0A841JYZ7"/>
<dbReference type="Proteomes" id="UP000538666">
    <property type="component" value="Unassembled WGS sequence"/>
</dbReference>
<dbReference type="EMBL" id="JACHEK010000003">
    <property type="protein sequence ID" value="MBB6143658.1"/>
    <property type="molecule type" value="Genomic_DNA"/>
</dbReference>
<dbReference type="OrthoDB" id="5520867at2"/>
<name>A0A841JYZ7_9BACT</name>
<protein>
    <submittedName>
        <fullName evidence="1">Uncharacterized protein</fullName>
    </submittedName>
</protein>
<sequence>MASWVTVASLGLVVFLLPAASLVVGFLTPYGSILCCILQFAILLKTGGSNGFHVAMSILSGGAVALLGPGAYSVDARIFGRHLLSIPPRS</sequence>
<evidence type="ECO:0000313" key="2">
    <source>
        <dbReference type="Proteomes" id="UP000538666"/>
    </source>
</evidence>
<comment type="caution">
    <text evidence="1">The sequence shown here is derived from an EMBL/GenBank/DDBJ whole genome shotgun (WGS) entry which is preliminary data.</text>
</comment>
<evidence type="ECO:0000313" key="1">
    <source>
        <dbReference type="EMBL" id="MBB6143658.1"/>
    </source>
</evidence>